<proteinExistence type="predicted"/>
<gene>
    <name evidence="2" type="ORF">QE380_002280</name>
</gene>
<sequence>MNEICTSCFENHGIKETALRVINKQADQVVCKSCLKNGYALSSEELLIIMNQFFVMGSIPPEVAGPAPIFQFNEYKYPGDVQFLTELDADLKKITDATRVGLFHYGPPLWRLGYTNHYQLLVFDNVQGKDRDNIWQAIISSCTEEILNVGYCIYRVRTGENLPPANSSEFDTPPQEYTKNGRFNSESTQIFYGASDIETCLHETRASLSDYIMLAKFSVEKPLKVLNLSRTNESKASTEFDRVDLMLQRLSYVGKDEYSLCQELSREIKLRGYDGFITNSYFGQAHKKELLNISLFGYPVAEKKLKITSTNKLQITSIAYEYSYGPVNDNHVLDKSKLKLLGEKMSDIVLDSEASFDDVNKLMDELKSLVSCRSNKPI</sequence>
<comment type="caution">
    <text evidence="2">The sequence shown here is derived from an EMBL/GenBank/DDBJ whole genome shotgun (WGS) entry which is preliminary data.</text>
</comment>
<keyword evidence="3" id="KW-1185">Reference proteome</keyword>
<protein>
    <recommendedName>
        <fullName evidence="1">RES domain-containing protein</fullName>
    </recommendedName>
</protein>
<dbReference type="EMBL" id="JAUTBK010000002">
    <property type="protein sequence ID" value="MDQ1209357.1"/>
    <property type="molecule type" value="Genomic_DNA"/>
</dbReference>
<feature type="domain" description="RES" evidence="1">
    <location>
        <begin position="154"/>
        <end position="297"/>
    </location>
</feature>
<dbReference type="InterPro" id="IPR014914">
    <property type="entry name" value="RES_dom"/>
</dbReference>
<evidence type="ECO:0000313" key="2">
    <source>
        <dbReference type="EMBL" id="MDQ1209357.1"/>
    </source>
</evidence>
<evidence type="ECO:0000313" key="3">
    <source>
        <dbReference type="Proteomes" id="UP001233360"/>
    </source>
</evidence>
<name>A0ABU0UXS2_ACIBI</name>
<reference evidence="2 3" key="1">
    <citation type="submission" date="2023-07" db="EMBL/GenBank/DDBJ databases">
        <title>Functional and genomic diversity of the sorghum phyllosphere microbiome.</title>
        <authorList>
            <person name="Shade A."/>
        </authorList>
    </citation>
    <scope>NUCLEOTIDE SEQUENCE [LARGE SCALE GENOMIC DNA]</scope>
    <source>
        <strain evidence="2 3">SORGH_AS_0887</strain>
    </source>
</reference>
<evidence type="ECO:0000259" key="1">
    <source>
        <dbReference type="Pfam" id="PF08808"/>
    </source>
</evidence>
<dbReference type="Proteomes" id="UP001233360">
    <property type="component" value="Unassembled WGS sequence"/>
</dbReference>
<organism evidence="2 3">
    <name type="scientific">Acinetobacter baylyi</name>
    <dbReference type="NCBI Taxonomy" id="202950"/>
    <lineage>
        <taxon>Bacteria</taxon>
        <taxon>Pseudomonadati</taxon>
        <taxon>Pseudomonadota</taxon>
        <taxon>Gammaproteobacteria</taxon>
        <taxon>Moraxellales</taxon>
        <taxon>Moraxellaceae</taxon>
        <taxon>Acinetobacter</taxon>
    </lineage>
</organism>
<dbReference type="Pfam" id="PF08808">
    <property type="entry name" value="RES"/>
    <property type="match status" value="1"/>
</dbReference>
<dbReference type="RefSeq" id="WP_307003794.1">
    <property type="nucleotide sequence ID" value="NZ_JAUTBK010000002.1"/>
</dbReference>
<accession>A0ABU0UXS2</accession>